<dbReference type="InterPro" id="IPR023346">
    <property type="entry name" value="Lysozyme-like_dom_sf"/>
</dbReference>
<dbReference type="InterPro" id="IPR031304">
    <property type="entry name" value="SLT_2"/>
</dbReference>
<protein>
    <submittedName>
        <fullName evidence="3">Lytic murein transglycosylase</fullName>
        <ecNumber evidence="3">2.4.-.-</ecNumber>
    </submittedName>
</protein>
<organism evidence="3 4">
    <name type="scientific">Williamsia deligens</name>
    <dbReference type="NCBI Taxonomy" id="321325"/>
    <lineage>
        <taxon>Bacteria</taxon>
        <taxon>Bacillati</taxon>
        <taxon>Actinomycetota</taxon>
        <taxon>Actinomycetes</taxon>
        <taxon>Mycobacteriales</taxon>
        <taxon>Nocardiaceae</taxon>
        <taxon>Williamsia</taxon>
    </lineage>
</organism>
<accession>A0ABW3GAU2</accession>
<feature type="compositionally biased region" description="Low complexity" evidence="1">
    <location>
        <begin position="290"/>
        <end position="311"/>
    </location>
</feature>
<dbReference type="SUPFAM" id="SSF53955">
    <property type="entry name" value="Lysozyme-like"/>
    <property type="match status" value="1"/>
</dbReference>
<dbReference type="CDD" id="cd13399">
    <property type="entry name" value="Slt35-like"/>
    <property type="match status" value="1"/>
</dbReference>
<dbReference type="PANTHER" id="PTHR30163">
    <property type="entry name" value="MEMBRANE-BOUND LYTIC MUREIN TRANSGLYCOSYLASE B"/>
    <property type="match status" value="1"/>
</dbReference>
<dbReference type="Proteomes" id="UP001597068">
    <property type="component" value="Unassembled WGS sequence"/>
</dbReference>
<sequence length="441" mass="43339">MSGAARGVADNTSGRVVTAGVASLLMGIVLLGASTSSAQRLPVPTTAAAAAPAADLAPVTARASRVAPPPVSAASAAAATQATGAVRTLAPALPSGPLGIPGIAMRAYKLAADRIAGENPGCKLPWFLLAGIGRIESGHAGNGNVDSSGTTLTPILGPVLDGSNNGDAVITDTDKGAIDGDPVHDRAVGPMQFIPSTWAAWGADANGDEKADPNNLFDATYSAGRYLCSGVSDIMNPQHRVSAVMRYNQSLPYVADVVAWALGYATGAVPTTPIDGLPAPTVAPRPAAPGAPVAPRGSTVPGAPTTPAPGAAPRLKSVNAAFTAPASIVVASPAGPVTCTVDLTGRTSADGSAATVTRAVVRGDNPLCGVSRTAALPWTLTPTGATTVEIAGITVDALGTRCGPVTVAGELTGALTPATETKAACTVRSLTVAATPALALG</sequence>
<comment type="caution">
    <text evidence="3">The sequence shown here is derived from an EMBL/GenBank/DDBJ whole genome shotgun (WGS) entry which is preliminary data.</text>
</comment>
<name>A0ABW3GAU2_9NOCA</name>
<dbReference type="InterPro" id="IPR043426">
    <property type="entry name" value="MltB-like"/>
</dbReference>
<dbReference type="EMBL" id="JBHTIL010000004">
    <property type="protein sequence ID" value="MFD0927318.1"/>
    <property type="molecule type" value="Genomic_DNA"/>
</dbReference>
<dbReference type="Gene3D" id="1.10.530.10">
    <property type="match status" value="1"/>
</dbReference>
<keyword evidence="3" id="KW-0808">Transferase</keyword>
<evidence type="ECO:0000256" key="1">
    <source>
        <dbReference type="SAM" id="MobiDB-lite"/>
    </source>
</evidence>
<proteinExistence type="predicted"/>
<evidence type="ECO:0000313" key="3">
    <source>
        <dbReference type="EMBL" id="MFD0927318.1"/>
    </source>
</evidence>
<dbReference type="GO" id="GO:0016757">
    <property type="term" value="F:glycosyltransferase activity"/>
    <property type="evidence" value="ECO:0007669"/>
    <property type="project" value="UniProtKB-KW"/>
</dbReference>
<reference evidence="4" key="1">
    <citation type="journal article" date="2019" name="Int. J. Syst. Evol. Microbiol.">
        <title>The Global Catalogue of Microorganisms (GCM) 10K type strain sequencing project: providing services to taxonomists for standard genome sequencing and annotation.</title>
        <authorList>
            <consortium name="The Broad Institute Genomics Platform"/>
            <consortium name="The Broad Institute Genome Sequencing Center for Infectious Disease"/>
            <person name="Wu L."/>
            <person name="Ma J."/>
        </authorList>
    </citation>
    <scope>NUCLEOTIDE SEQUENCE [LARGE SCALE GENOMIC DNA]</scope>
    <source>
        <strain evidence="4">CCUG 50873</strain>
    </source>
</reference>
<feature type="region of interest" description="Disordered" evidence="1">
    <location>
        <begin position="280"/>
        <end position="311"/>
    </location>
</feature>
<gene>
    <name evidence="3" type="ORF">ACFQ04_16380</name>
</gene>
<keyword evidence="4" id="KW-1185">Reference proteome</keyword>
<dbReference type="PANTHER" id="PTHR30163:SF8">
    <property type="entry name" value="LYTIC MUREIN TRANSGLYCOSYLASE"/>
    <property type="match status" value="1"/>
</dbReference>
<feature type="domain" description="Transglycosylase SLT" evidence="2">
    <location>
        <begin position="187"/>
        <end position="227"/>
    </location>
</feature>
<evidence type="ECO:0000259" key="2">
    <source>
        <dbReference type="Pfam" id="PF13406"/>
    </source>
</evidence>
<evidence type="ECO:0000313" key="4">
    <source>
        <dbReference type="Proteomes" id="UP001597068"/>
    </source>
</evidence>
<dbReference type="Pfam" id="PF13406">
    <property type="entry name" value="SLT_2"/>
    <property type="match status" value="1"/>
</dbReference>
<dbReference type="RefSeq" id="WP_301283985.1">
    <property type="nucleotide sequence ID" value="NZ_BAAAMO010000005.1"/>
</dbReference>
<dbReference type="EC" id="2.4.-.-" evidence="3"/>
<keyword evidence="3" id="KW-0328">Glycosyltransferase</keyword>